<gene>
    <name evidence="2" type="ORF">EV379_0647</name>
</gene>
<protein>
    <submittedName>
        <fullName evidence="2">Uncharacterized protein</fullName>
    </submittedName>
</protein>
<dbReference type="Proteomes" id="UP000291483">
    <property type="component" value="Unassembled WGS sequence"/>
</dbReference>
<feature type="coiled-coil region" evidence="1">
    <location>
        <begin position="11"/>
        <end position="59"/>
    </location>
</feature>
<name>A0A4Q8AIQ9_9MICO</name>
<keyword evidence="1" id="KW-0175">Coiled coil</keyword>
<accession>A0A4Q8AIQ9</accession>
<dbReference type="EMBL" id="SHLC01000001">
    <property type="protein sequence ID" value="RZU64352.1"/>
    <property type="molecule type" value="Genomic_DNA"/>
</dbReference>
<comment type="caution">
    <text evidence="2">The sequence shown here is derived from an EMBL/GenBank/DDBJ whole genome shotgun (WGS) entry which is preliminary data.</text>
</comment>
<keyword evidence="3" id="KW-1185">Reference proteome</keyword>
<evidence type="ECO:0000313" key="3">
    <source>
        <dbReference type="Proteomes" id="UP000291483"/>
    </source>
</evidence>
<evidence type="ECO:0000256" key="1">
    <source>
        <dbReference type="SAM" id="Coils"/>
    </source>
</evidence>
<sequence>MPKEPTQTTAQTAEANELREARLEIQALRSELARVAPTIDDLKRQVAAARRQGERYRFQVETLRRSSSWRITKPLRLLRRRQPHSLG</sequence>
<dbReference type="OrthoDB" id="6075445at2"/>
<proteinExistence type="predicted"/>
<evidence type="ECO:0000313" key="2">
    <source>
        <dbReference type="EMBL" id="RZU64352.1"/>
    </source>
</evidence>
<reference evidence="2 3" key="1">
    <citation type="submission" date="2019-02" db="EMBL/GenBank/DDBJ databases">
        <title>Sequencing the genomes of 1000 actinobacteria strains.</title>
        <authorList>
            <person name="Klenk H.-P."/>
        </authorList>
    </citation>
    <scope>NUCLEOTIDE SEQUENCE [LARGE SCALE GENOMIC DNA]</scope>
    <source>
        <strain evidence="2 3">DSM 18319</strain>
    </source>
</reference>
<organism evidence="2 3">
    <name type="scientific">Microterricola gilva</name>
    <dbReference type="NCBI Taxonomy" id="393267"/>
    <lineage>
        <taxon>Bacteria</taxon>
        <taxon>Bacillati</taxon>
        <taxon>Actinomycetota</taxon>
        <taxon>Actinomycetes</taxon>
        <taxon>Micrococcales</taxon>
        <taxon>Microbacteriaceae</taxon>
        <taxon>Microterricola</taxon>
    </lineage>
</organism>
<dbReference type="AlphaFoldDB" id="A0A4Q8AIQ9"/>